<comment type="similarity">
    <text evidence="1">Belongs to the PPR family. PCMP-H subfamily.</text>
</comment>
<dbReference type="EMBL" id="GISG01085795">
    <property type="protein sequence ID" value="MBA4633152.1"/>
    <property type="molecule type" value="Transcribed_RNA"/>
</dbReference>
<dbReference type="Pfam" id="PF13041">
    <property type="entry name" value="PPR_2"/>
    <property type="match status" value="3"/>
</dbReference>
<evidence type="ECO:0000256" key="1">
    <source>
        <dbReference type="ARBA" id="ARBA00006643"/>
    </source>
</evidence>
<name>A0A7C8Z329_OPUST</name>
<feature type="domain" description="DYW" evidence="4">
    <location>
        <begin position="571"/>
        <end position="661"/>
    </location>
</feature>
<dbReference type="PANTHER" id="PTHR47926">
    <property type="entry name" value="PENTATRICOPEPTIDE REPEAT-CONTAINING PROTEIN"/>
    <property type="match status" value="1"/>
</dbReference>
<dbReference type="InterPro" id="IPR011990">
    <property type="entry name" value="TPR-like_helical_dom_sf"/>
</dbReference>
<dbReference type="FunFam" id="1.25.40.10:FF:000090">
    <property type="entry name" value="Pentatricopeptide repeat-containing protein, chloroplastic"/>
    <property type="match status" value="1"/>
</dbReference>
<dbReference type="NCBIfam" id="TIGR00756">
    <property type="entry name" value="PPR"/>
    <property type="match status" value="4"/>
</dbReference>
<dbReference type="GO" id="GO:0008270">
    <property type="term" value="F:zinc ion binding"/>
    <property type="evidence" value="ECO:0007669"/>
    <property type="project" value="InterPro"/>
</dbReference>
<evidence type="ECO:0000256" key="3">
    <source>
        <dbReference type="PROSITE-ProRule" id="PRU00708"/>
    </source>
</evidence>
<keyword evidence="2" id="KW-0677">Repeat</keyword>
<dbReference type="InterPro" id="IPR032867">
    <property type="entry name" value="DYW_dom"/>
</dbReference>
<organism evidence="5">
    <name type="scientific">Opuntia streptacantha</name>
    <name type="common">Prickly pear cactus</name>
    <name type="synonym">Opuntia cardona</name>
    <dbReference type="NCBI Taxonomy" id="393608"/>
    <lineage>
        <taxon>Eukaryota</taxon>
        <taxon>Viridiplantae</taxon>
        <taxon>Streptophyta</taxon>
        <taxon>Embryophyta</taxon>
        <taxon>Tracheophyta</taxon>
        <taxon>Spermatophyta</taxon>
        <taxon>Magnoliopsida</taxon>
        <taxon>eudicotyledons</taxon>
        <taxon>Gunneridae</taxon>
        <taxon>Pentapetalae</taxon>
        <taxon>Caryophyllales</taxon>
        <taxon>Cactineae</taxon>
        <taxon>Cactaceae</taxon>
        <taxon>Opuntioideae</taxon>
        <taxon>Opuntia</taxon>
    </lineage>
</organism>
<dbReference type="InterPro" id="IPR002885">
    <property type="entry name" value="PPR_rpt"/>
</dbReference>
<evidence type="ECO:0000313" key="5">
    <source>
        <dbReference type="EMBL" id="MBA4633152.1"/>
    </source>
</evidence>
<evidence type="ECO:0000256" key="2">
    <source>
        <dbReference type="ARBA" id="ARBA00022737"/>
    </source>
</evidence>
<reference evidence="5" key="1">
    <citation type="journal article" date="2013" name="J. Plant Res.">
        <title>Effect of fungi and light on seed germination of three Opuntia species from semiarid lands of central Mexico.</title>
        <authorList>
            <person name="Delgado-Sanchez P."/>
            <person name="Jimenez-Bremont J.F."/>
            <person name="Guerrero-Gonzalez Mde L."/>
            <person name="Flores J."/>
        </authorList>
    </citation>
    <scope>NUCLEOTIDE SEQUENCE</scope>
    <source>
        <tissue evidence="5">Cladode</tissue>
    </source>
</reference>
<dbReference type="GO" id="GO:0003723">
    <property type="term" value="F:RNA binding"/>
    <property type="evidence" value="ECO:0007669"/>
    <property type="project" value="InterPro"/>
</dbReference>
<reference evidence="5" key="2">
    <citation type="submission" date="2020-07" db="EMBL/GenBank/DDBJ databases">
        <authorList>
            <person name="Vera ALvarez R."/>
            <person name="Arias-Moreno D.M."/>
            <person name="Jimenez-Jacinto V."/>
            <person name="Jimenez-Bremont J.F."/>
            <person name="Swaminathan K."/>
            <person name="Moose S.P."/>
            <person name="Guerrero-Gonzalez M.L."/>
            <person name="Marino-Ramirez L."/>
            <person name="Landsman D."/>
            <person name="Rodriguez-Kessler M."/>
            <person name="Delgado-Sanchez P."/>
        </authorList>
    </citation>
    <scope>NUCLEOTIDE SEQUENCE</scope>
    <source>
        <tissue evidence="5">Cladode</tissue>
    </source>
</reference>
<dbReference type="InterPro" id="IPR046848">
    <property type="entry name" value="E_motif"/>
</dbReference>
<feature type="repeat" description="PPR" evidence="3">
    <location>
        <begin position="361"/>
        <end position="395"/>
    </location>
</feature>
<proteinExistence type="inferred from homology"/>
<dbReference type="Gene3D" id="1.25.40.10">
    <property type="entry name" value="Tetratricopeptide repeat domain"/>
    <property type="match status" value="4"/>
</dbReference>
<dbReference type="PANTHER" id="PTHR47926:SF362">
    <property type="entry name" value="DYW DOMAIN-CONTAINING PROTEIN"/>
    <property type="match status" value="1"/>
</dbReference>
<dbReference type="InterPro" id="IPR046960">
    <property type="entry name" value="PPR_At4g14850-like_plant"/>
</dbReference>
<dbReference type="Pfam" id="PF14432">
    <property type="entry name" value="DYW_deaminase"/>
    <property type="match status" value="1"/>
</dbReference>
<dbReference type="AlphaFoldDB" id="A0A7C8Z329"/>
<protein>
    <recommendedName>
        <fullName evidence="4">DYW domain-containing protein</fullName>
    </recommendedName>
</protein>
<sequence>MDVLTCLQPPQYLKHDLPLKGNSWSGFHPRTYAQVMLKSEELSSSQQLVLDKVPNVSTFAWNHLIRTHLANGEVDNALCVYQQMLMQGVCPDKHTIPRMLAASHISDSLFLGKQLHGHAVKLGISSEDHVISALMKMYGHLDGAHTAKQVFEKCSVEKNSVCGTLLVSVHLRENKPRLAIDMFYHMVNLGAHIDAVAIITAVSACGMLRSMTEARKVYEIAKVRGLESHLLVCNSLLKMYLDCGSIKDACEVFYKMSSRDIISWTEMIRGYVKNGEFNEGLKLFKKMVSEGIRPDAPAAASILPACARMTAHKQGKEIHGYLMRNGVEMNATVNNALLDMYVKSGCIKLASEIFSGMTCRDAVSWTIMIYGYSLHGQGTKAVELFHEMRKSNYEIDALAYASVLHACVVANLVEEGKTFFSYIKKPEMRHYTLMVSLLAGAGFFSEAKTFMEENRIGQRAEAVKALLDGCRICYNVKEGKKAIEKLCSLEPLNAENYILLSNWYAGFAKWDIVDKLRETIGDLGLTPKKAYSWIEFRQKIHVFGTGDVSHPRSERVYWELQCLVKIMEQEGYTFDSDFSLHDVDEERECIPVGHSEMLAISFGLISSHETTIRVTKNLRVCRNCHAMAKAISRLLDRKIILKDPNCFHHFKDGGCSCGDRWQPIVTNS</sequence>
<feature type="repeat" description="PPR" evidence="3">
    <location>
        <begin position="260"/>
        <end position="294"/>
    </location>
</feature>
<dbReference type="FunFam" id="1.25.40.10:FF:000436">
    <property type="entry name" value="Pentatricopeptide repeat-containing protein At5g39350 family"/>
    <property type="match status" value="1"/>
</dbReference>
<evidence type="ECO:0000259" key="4">
    <source>
        <dbReference type="Pfam" id="PF14432"/>
    </source>
</evidence>
<dbReference type="PROSITE" id="PS51375">
    <property type="entry name" value="PPR"/>
    <property type="match status" value="3"/>
</dbReference>
<dbReference type="GO" id="GO:0009451">
    <property type="term" value="P:RNA modification"/>
    <property type="evidence" value="ECO:0007669"/>
    <property type="project" value="InterPro"/>
</dbReference>
<dbReference type="Pfam" id="PF20431">
    <property type="entry name" value="E_motif"/>
    <property type="match status" value="1"/>
</dbReference>
<feature type="repeat" description="PPR" evidence="3">
    <location>
        <begin position="57"/>
        <end position="91"/>
    </location>
</feature>
<dbReference type="Pfam" id="PF01535">
    <property type="entry name" value="PPR"/>
    <property type="match status" value="1"/>
</dbReference>
<accession>A0A7C8Z329</accession>